<protein>
    <recommendedName>
        <fullName evidence="3">SH2 domain-containing protein</fullName>
    </recommendedName>
</protein>
<dbReference type="Pfam" id="PF00017">
    <property type="entry name" value="SH2"/>
    <property type="match status" value="1"/>
</dbReference>
<dbReference type="Gene3D" id="3.30.505.10">
    <property type="entry name" value="SH2 domain"/>
    <property type="match status" value="1"/>
</dbReference>
<dbReference type="EMBL" id="DS985242">
    <property type="protein sequence ID" value="EDV28348.1"/>
    <property type="molecule type" value="Genomic_DNA"/>
</dbReference>
<dbReference type="PROSITE" id="PS50001">
    <property type="entry name" value="SH2"/>
    <property type="match status" value="1"/>
</dbReference>
<evidence type="ECO:0000259" key="3">
    <source>
        <dbReference type="PROSITE" id="PS50001"/>
    </source>
</evidence>
<feature type="domain" description="SH2" evidence="3">
    <location>
        <begin position="58"/>
        <end position="148"/>
    </location>
</feature>
<sequence>MIFETADPVTVNDNDLVNRDVFVNNAKAGLADRYSVGEWIFMCLEAISKPANLLSTLWKEGNIIGFISKAEAESILQSEPIGTCLIRFSEKSPGNLTVPYKDAQNLIRWTKPENSSKRSWIDDVLSSNRKWRVIYPGEVALQSLRNLIVNDEGVKFFVYITVIPSLSSKFFDITVIIGLKFVEEWLSKYGSQICQHTSDRWIGALSAPSVNVV</sequence>
<evidence type="ECO:0000313" key="4">
    <source>
        <dbReference type="EMBL" id="EDV28348.1"/>
    </source>
</evidence>
<dbReference type="GO" id="GO:0007165">
    <property type="term" value="P:signal transduction"/>
    <property type="evidence" value="ECO:0007669"/>
    <property type="project" value="InterPro"/>
</dbReference>
<dbReference type="KEGG" id="tad:TRIADDRAFT_53912"/>
<accession>B3RMD7</accession>
<reference evidence="4 5" key="1">
    <citation type="journal article" date="2008" name="Nature">
        <title>The Trichoplax genome and the nature of placozoans.</title>
        <authorList>
            <person name="Srivastava M."/>
            <person name="Begovic E."/>
            <person name="Chapman J."/>
            <person name="Putnam N.H."/>
            <person name="Hellsten U."/>
            <person name="Kawashima T."/>
            <person name="Kuo A."/>
            <person name="Mitros T."/>
            <person name="Salamov A."/>
            <person name="Carpenter M.L."/>
            <person name="Signorovitch A.Y."/>
            <person name="Moreno M.A."/>
            <person name="Kamm K."/>
            <person name="Grimwood J."/>
            <person name="Schmutz J."/>
            <person name="Shapiro H."/>
            <person name="Grigoriev I.V."/>
            <person name="Buss L.W."/>
            <person name="Schierwater B."/>
            <person name="Dellaporta S.L."/>
            <person name="Rokhsar D.S."/>
        </authorList>
    </citation>
    <scope>NUCLEOTIDE SEQUENCE [LARGE SCALE GENOMIC DNA]</scope>
    <source>
        <strain evidence="4 5">Grell-BS-1999</strain>
    </source>
</reference>
<dbReference type="STRING" id="10228.B3RMD7"/>
<dbReference type="SUPFAM" id="SSF55550">
    <property type="entry name" value="SH2 domain"/>
    <property type="match status" value="1"/>
</dbReference>
<gene>
    <name evidence="4" type="ORF">TRIADDRAFT_53912</name>
</gene>
<dbReference type="InterPro" id="IPR000980">
    <property type="entry name" value="SH2"/>
</dbReference>
<evidence type="ECO:0000256" key="1">
    <source>
        <dbReference type="ARBA" id="ARBA00022999"/>
    </source>
</evidence>
<keyword evidence="1 2" id="KW-0727">SH2 domain</keyword>
<dbReference type="PhylomeDB" id="B3RMD7"/>
<evidence type="ECO:0000313" key="5">
    <source>
        <dbReference type="Proteomes" id="UP000009022"/>
    </source>
</evidence>
<dbReference type="Proteomes" id="UP000009022">
    <property type="component" value="Unassembled WGS sequence"/>
</dbReference>
<dbReference type="InParanoid" id="B3RMD7"/>
<dbReference type="GeneID" id="6751397"/>
<dbReference type="CTD" id="6751397"/>
<dbReference type="HOGENOM" id="CLU_1295860_0_0_1"/>
<dbReference type="OrthoDB" id="67310at2759"/>
<dbReference type="InterPro" id="IPR001217">
    <property type="entry name" value="STAT"/>
</dbReference>
<dbReference type="GO" id="GO:0003700">
    <property type="term" value="F:DNA-binding transcription factor activity"/>
    <property type="evidence" value="ECO:0007669"/>
    <property type="project" value="InterPro"/>
</dbReference>
<dbReference type="AlphaFoldDB" id="B3RMD7"/>
<dbReference type="PANTHER" id="PTHR11801">
    <property type="entry name" value="SIGNAL TRANSDUCER AND ACTIVATOR OF TRANSCRIPTION"/>
    <property type="match status" value="1"/>
</dbReference>
<evidence type="ECO:0000256" key="2">
    <source>
        <dbReference type="PROSITE-ProRule" id="PRU00191"/>
    </source>
</evidence>
<organism evidence="4 5">
    <name type="scientific">Trichoplax adhaerens</name>
    <name type="common">Trichoplax reptans</name>
    <dbReference type="NCBI Taxonomy" id="10228"/>
    <lineage>
        <taxon>Eukaryota</taxon>
        <taxon>Metazoa</taxon>
        <taxon>Placozoa</taxon>
        <taxon>Uniplacotomia</taxon>
        <taxon>Trichoplacea</taxon>
        <taxon>Trichoplacidae</taxon>
        <taxon>Trichoplax</taxon>
    </lineage>
</organism>
<keyword evidence="5" id="KW-1185">Reference proteome</keyword>
<name>B3RMD7_TRIAD</name>
<proteinExistence type="predicted"/>
<dbReference type="InterPro" id="IPR036860">
    <property type="entry name" value="SH2_dom_sf"/>
</dbReference>
<dbReference type="RefSeq" id="XP_002110182.1">
    <property type="nucleotide sequence ID" value="XM_002110146.1"/>
</dbReference>